<dbReference type="AlphaFoldDB" id="A0A2G6QJQ9"/>
<dbReference type="Proteomes" id="UP000228484">
    <property type="component" value="Unassembled WGS sequence"/>
</dbReference>
<dbReference type="Pfam" id="PF13054">
    <property type="entry name" value="DUF3915"/>
    <property type="match status" value="1"/>
</dbReference>
<comment type="caution">
    <text evidence="1">The sequence shown here is derived from an EMBL/GenBank/DDBJ whole genome shotgun (WGS) entry which is preliminary data.</text>
</comment>
<accession>A0A2G6QJQ9</accession>
<evidence type="ECO:0000313" key="2">
    <source>
        <dbReference type="Proteomes" id="UP000228484"/>
    </source>
</evidence>
<dbReference type="EMBL" id="NWUW01000001">
    <property type="protein sequence ID" value="PIE97073.1"/>
    <property type="molecule type" value="Genomic_DNA"/>
</dbReference>
<protein>
    <recommendedName>
        <fullName evidence="3">DUF3915 domain-containing protein</fullName>
    </recommendedName>
</protein>
<evidence type="ECO:0008006" key="3">
    <source>
        <dbReference type="Google" id="ProtNLM"/>
    </source>
</evidence>
<name>A0A2G6QJQ9_9BACI</name>
<organism evidence="1 2">
    <name type="scientific">Bacillus fungorum</name>
    <dbReference type="NCBI Taxonomy" id="2039284"/>
    <lineage>
        <taxon>Bacteria</taxon>
        <taxon>Bacillati</taxon>
        <taxon>Bacillota</taxon>
        <taxon>Bacilli</taxon>
        <taxon>Bacillales</taxon>
        <taxon>Bacillaceae</taxon>
        <taxon>Bacillus</taxon>
    </lineage>
</organism>
<sequence>MRIMFGSFGCCDNFRDCHHREREHNHREKEREVVRPQQPAVCNVLASISVGTELSLLIIRGHESFRNVIFEGFCNGVALFSALARHDKDHKDNNKDDKNRHNNTFTGILRVCPTDIVAIAI</sequence>
<gene>
    <name evidence="1" type="ORF">CO726_01850</name>
</gene>
<proteinExistence type="predicted"/>
<evidence type="ECO:0000313" key="1">
    <source>
        <dbReference type="EMBL" id="PIE97073.1"/>
    </source>
</evidence>
<reference evidence="1 2" key="1">
    <citation type="submission" date="2017-09" db="EMBL/GenBank/DDBJ databases">
        <title>Biocontrol bacteria screening and application from spent mushroom substrate.</title>
        <authorList>
            <person name="Sun X."/>
        </authorList>
    </citation>
    <scope>NUCLEOTIDE SEQUENCE [LARGE SCALE GENOMIC DNA]</scope>
    <source>
        <strain evidence="1 2">100374</strain>
    </source>
</reference>
<dbReference type="InterPro" id="IPR025026">
    <property type="entry name" value="DUF3915"/>
</dbReference>
<keyword evidence="2" id="KW-1185">Reference proteome</keyword>